<proteinExistence type="predicted"/>
<evidence type="ECO:0000313" key="1">
    <source>
        <dbReference type="EMBL" id="KAL2506686.1"/>
    </source>
</evidence>
<organism evidence="1 2">
    <name type="scientific">Abeliophyllum distichum</name>
    <dbReference type="NCBI Taxonomy" id="126358"/>
    <lineage>
        <taxon>Eukaryota</taxon>
        <taxon>Viridiplantae</taxon>
        <taxon>Streptophyta</taxon>
        <taxon>Embryophyta</taxon>
        <taxon>Tracheophyta</taxon>
        <taxon>Spermatophyta</taxon>
        <taxon>Magnoliopsida</taxon>
        <taxon>eudicotyledons</taxon>
        <taxon>Gunneridae</taxon>
        <taxon>Pentapetalae</taxon>
        <taxon>asterids</taxon>
        <taxon>lamiids</taxon>
        <taxon>Lamiales</taxon>
        <taxon>Oleaceae</taxon>
        <taxon>Forsythieae</taxon>
        <taxon>Abeliophyllum</taxon>
    </lineage>
</organism>
<dbReference type="AlphaFoldDB" id="A0ABD1T1T9"/>
<dbReference type="EMBL" id="JBFOLK010000006">
    <property type="protein sequence ID" value="KAL2506686.1"/>
    <property type="molecule type" value="Genomic_DNA"/>
</dbReference>
<accession>A0ABD1T1T9</accession>
<evidence type="ECO:0008006" key="3">
    <source>
        <dbReference type="Google" id="ProtNLM"/>
    </source>
</evidence>
<keyword evidence="2" id="KW-1185">Reference proteome</keyword>
<reference evidence="2" key="1">
    <citation type="submission" date="2024-07" db="EMBL/GenBank/DDBJ databases">
        <title>Two chromosome-level genome assemblies of Korean endemic species Abeliophyllum distichum and Forsythia ovata (Oleaceae).</title>
        <authorList>
            <person name="Jang H."/>
        </authorList>
    </citation>
    <scope>NUCLEOTIDE SEQUENCE [LARGE SCALE GENOMIC DNA]</scope>
</reference>
<dbReference type="Proteomes" id="UP001604336">
    <property type="component" value="Unassembled WGS sequence"/>
</dbReference>
<sequence>METRQKATEEHLKKMDKDLSNLGLDYYTLSSKTDSSNKVLKSMYCKQDRVEELLQDMNSKYESIVAMMARLNMAQNDQRNNQVEGVNSGTEVQNTDLGHRSNSNQRGLGERITYAKLPKLNFPMFGGDNLREWVKKSNKYFQLPKRLKN</sequence>
<evidence type="ECO:0000313" key="2">
    <source>
        <dbReference type="Proteomes" id="UP001604336"/>
    </source>
</evidence>
<comment type="caution">
    <text evidence="1">The sequence shown here is derived from an EMBL/GenBank/DDBJ whole genome shotgun (WGS) entry which is preliminary data.</text>
</comment>
<protein>
    <recommendedName>
        <fullName evidence="3">Gag-pol polyprotein</fullName>
    </recommendedName>
</protein>
<gene>
    <name evidence="1" type="ORF">Adt_22307</name>
</gene>
<name>A0ABD1T1T9_9LAMI</name>